<gene>
    <name evidence="1" type="ORF">LP422_05145</name>
</gene>
<reference evidence="1" key="1">
    <citation type="submission" date="2021-11" db="EMBL/GenBank/DDBJ databases">
        <title>Study of the species diversity of bacterial strains isolated from a unique natural object - Shulgan-Tash cave (Bashkiria).</title>
        <authorList>
            <person name="Sazanova A.L."/>
            <person name="Chirak E.R."/>
            <person name="Safronova V.I."/>
        </authorList>
    </citation>
    <scope>NUCLEOTIDE SEQUENCE</scope>
    <source>
        <strain evidence="1">P1</strain>
    </source>
</reference>
<name>A0AC61U6S3_9MICO</name>
<accession>A0AC61U6S3</accession>
<evidence type="ECO:0000313" key="2">
    <source>
        <dbReference type="Proteomes" id="UP001059663"/>
    </source>
</evidence>
<dbReference type="Proteomes" id="UP001059663">
    <property type="component" value="Chromosome"/>
</dbReference>
<proteinExistence type="predicted"/>
<dbReference type="EMBL" id="CP087977">
    <property type="protein sequence ID" value="UUZ45501.1"/>
    <property type="molecule type" value="Genomic_DNA"/>
</dbReference>
<protein>
    <submittedName>
        <fullName evidence="1">Uncharacterized protein</fullName>
    </submittedName>
</protein>
<organism evidence="1 2">
    <name type="scientific">Janibacter limosus</name>
    <dbReference type="NCBI Taxonomy" id="53458"/>
    <lineage>
        <taxon>Bacteria</taxon>
        <taxon>Bacillati</taxon>
        <taxon>Actinomycetota</taxon>
        <taxon>Actinomycetes</taxon>
        <taxon>Micrococcales</taxon>
        <taxon>Intrasporangiaceae</taxon>
        <taxon>Janibacter</taxon>
    </lineage>
</organism>
<sequence>MSSPHPGEEPHPSVPPAEPAGPTFSADGHLSSSHVGTEHTQPVPQSPYLPYESFEQPAGHEQTAQYPVAAYPHESAPTAAYAHAAPAPTPPHRRPRTPGPADADPAGWARAR</sequence>
<evidence type="ECO:0000313" key="1">
    <source>
        <dbReference type="EMBL" id="UUZ45501.1"/>
    </source>
</evidence>